<dbReference type="EC" id="2.7.13.3" evidence="3"/>
<dbReference type="Pfam" id="PF00512">
    <property type="entry name" value="HisKA"/>
    <property type="match status" value="1"/>
</dbReference>
<feature type="domain" description="Histidine kinase" evidence="14">
    <location>
        <begin position="35"/>
        <end position="115"/>
    </location>
</feature>
<dbReference type="Gene3D" id="1.10.287.130">
    <property type="match status" value="1"/>
</dbReference>
<keyword evidence="10" id="KW-0067">ATP-binding</keyword>
<protein>
    <recommendedName>
        <fullName evidence="3">histidine kinase</fullName>
        <ecNumber evidence="3">2.7.13.3</ecNumber>
    </recommendedName>
</protein>
<gene>
    <name evidence="15" type="ORF">F4694_001237</name>
</gene>
<dbReference type="PANTHER" id="PTHR45528">
    <property type="entry name" value="SENSOR HISTIDINE KINASE CPXA"/>
    <property type="match status" value="1"/>
</dbReference>
<keyword evidence="9 15" id="KW-0418">Kinase</keyword>
<evidence type="ECO:0000256" key="2">
    <source>
        <dbReference type="ARBA" id="ARBA00004651"/>
    </source>
</evidence>
<keyword evidence="12" id="KW-0902">Two-component regulatory system</keyword>
<dbReference type="GO" id="GO:0005524">
    <property type="term" value="F:ATP binding"/>
    <property type="evidence" value="ECO:0007669"/>
    <property type="project" value="UniProtKB-KW"/>
</dbReference>
<comment type="subcellular location">
    <subcellularLocation>
        <location evidence="2">Cell membrane</location>
        <topology evidence="2">Multi-pass membrane protein</topology>
    </subcellularLocation>
</comment>
<reference evidence="16" key="2">
    <citation type="submission" date="2020-08" db="EMBL/GenBank/DDBJ databases">
        <title>The Agave Microbiome: Exploring the role of microbial communities in plant adaptations to desert environments.</title>
        <authorList>
            <person name="Partida-Martinez L.P."/>
        </authorList>
    </citation>
    <scope>NUCLEOTIDE SEQUENCE [LARGE SCALE GENOMIC DNA]</scope>
    <source>
        <strain evidence="16">AT2.8</strain>
    </source>
</reference>
<dbReference type="InterPro" id="IPR036097">
    <property type="entry name" value="HisK_dim/P_sf"/>
</dbReference>
<dbReference type="PROSITE" id="PS50109">
    <property type="entry name" value="HIS_KIN"/>
    <property type="match status" value="1"/>
</dbReference>
<evidence type="ECO:0000256" key="1">
    <source>
        <dbReference type="ARBA" id="ARBA00000085"/>
    </source>
</evidence>
<dbReference type="CDD" id="cd00082">
    <property type="entry name" value="HisKA"/>
    <property type="match status" value="1"/>
</dbReference>
<evidence type="ECO:0000256" key="12">
    <source>
        <dbReference type="ARBA" id="ARBA00023012"/>
    </source>
</evidence>
<evidence type="ECO:0000256" key="10">
    <source>
        <dbReference type="ARBA" id="ARBA00022840"/>
    </source>
</evidence>
<keyword evidence="11" id="KW-1133">Transmembrane helix</keyword>
<keyword evidence="6" id="KW-0808">Transferase</keyword>
<sequence>MGQLTESINAIIIQAQKAIEEERRAKDIKNDLVTNVAHDLRSPLTSIIGYLNLINTDHYRDEIELRYYTQIVQSKAERLHHLINDLFEYTYVQNKEILIIKEPINIEEMVNQLAV</sequence>
<keyword evidence="7" id="KW-0812">Transmembrane</keyword>
<keyword evidence="8" id="KW-0547">Nucleotide-binding</keyword>
<dbReference type="GO" id="GO:0005886">
    <property type="term" value="C:plasma membrane"/>
    <property type="evidence" value="ECO:0007669"/>
    <property type="project" value="UniProtKB-SubCell"/>
</dbReference>
<dbReference type="SMART" id="SM00388">
    <property type="entry name" value="HisKA"/>
    <property type="match status" value="1"/>
</dbReference>
<keyword evidence="4" id="KW-1003">Cell membrane</keyword>
<dbReference type="SUPFAM" id="SSF47384">
    <property type="entry name" value="Homodimeric domain of signal transducing histidine kinase"/>
    <property type="match status" value="1"/>
</dbReference>
<evidence type="ECO:0000256" key="8">
    <source>
        <dbReference type="ARBA" id="ARBA00022741"/>
    </source>
</evidence>
<evidence type="ECO:0000256" key="5">
    <source>
        <dbReference type="ARBA" id="ARBA00022553"/>
    </source>
</evidence>
<dbReference type="InterPro" id="IPR005467">
    <property type="entry name" value="His_kinase_dom"/>
</dbReference>
<name>A0A852T773_9BACI</name>
<dbReference type="InterPro" id="IPR050398">
    <property type="entry name" value="HssS/ArlS-like"/>
</dbReference>
<evidence type="ECO:0000256" key="9">
    <source>
        <dbReference type="ARBA" id="ARBA00022777"/>
    </source>
</evidence>
<dbReference type="InterPro" id="IPR003661">
    <property type="entry name" value="HisK_dim/P_dom"/>
</dbReference>
<evidence type="ECO:0000313" key="16">
    <source>
        <dbReference type="Proteomes" id="UP000548423"/>
    </source>
</evidence>
<reference evidence="16" key="1">
    <citation type="submission" date="2020-07" db="EMBL/GenBank/DDBJ databases">
        <authorList>
            <person name="Partida-Martinez L."/>
            <person name="Huntemann M."/>
            <person name="Clum A."/>
            <person name="Wang J."/>
            <person name="Palaniappan K."/>
            <person name="Ritter S."/>
            <person name="Chen I.-M."/>
            <person name="Stamatis D."/>
            <person name="Reddy T."/>
            <person name="O'Malley R."/>
            <person name="Daum C."/>
            <person name="Shapiro N."/>
            <person name="Ivanova N."/>
            <person name="Kyrpides N."/>
            <person name="Woyke T."/>
        </authorList>
    </citation>
    <scope>NUCLEOTIDE SEQUENCE [LARGE SCALE GENOMIC DNA]</scope>
    <source>
        <strain evidence="16">AT2.8</strain>
    </source>
</reference>
<dbReference type="GO" id="GO:0000155">
    <property type="term" value="F:phosphorelay sensor kinase activity"/>
    <property type="evidence" value="ECO:0007669"/>
    <property type="project" value="InterPro"/>
</dbReference>
<keyword evidence="13" id="KW-0472">Membrane</keyword>
<comment type="catalytic activity">
    <reaction evidence="1">
        <text>ATP + protein L-histidine = ADP + protein N-phospho-L-histidine.</text>
        <dbReference type="EC" id="2.7.13.3"/>
    </reaction>
</comment>
<evidence type="ECO:0000256" key="6">
    <source>
        <dbReference type="ARBA" id="ARBA00022679"/>
    </source>
</evidence>
<evidence type="ECO:0000256" key="4">
    <source>
        <dbReference type="ARBA" id="ARBA00022475"/>
    </source>
</evidence>
<comment type="caution">
    <text evidence="15">The sequence shown here is derived from an EMBL/GenBank/DDBJ whole genome shotgun (WGS) entry which is preliminary data.</text>
</comment>
<dbReference type="PANTHER" id="PTHR45528:SF1">
    <property type="entry name" value="SENSOR HISTIDINE KINASE CPXA"/>
    <property type="match status" value="1"/>
</dbReference>
<keyword evidence="5" id="KW-0597">Phosphoprotein</keyword>
<evidence type="ECO:0000256" key="7">
    <source>
        <dbReference type="ARBA" id="ARBA00022692"/>
    </source>
</evidence>
<proteinExistence type="predicted"/>
<evidence type="ECO:0000313" key="15">
    <source>
        <dbReference type="EMBL" id="NYE04493.1"/>
    </source>
</evidence>
<evidence type="ECO:0000259" key="14">
    <source>
        <dbReference type="PROSITE" id="PS50109"/>
    </source>
</evidence>
<evidence type="ECO:0000256" key="13">
    <source>
        <dbReference type="ARBA" id="ARBA00023136"/>
    </source>
</evidence>
<dbReference type="Proteomes" id="UP000548423">
    <property type="component" value="Unassembled WGS sequence"/>
</dbReference>
<dbReference type="FunFam" id="1.10.287.130:FF:000008">
    <property type="entry name" value="Two-component sensor histidine kinase"/>
    <property type="match status" value="1"/>
</dbReference>
<dbReference type="AlphaFoldDB" id="A0A852T773"/>
<organism evidence="15 16">
    <name type="scientific">Neobacillus niacini</name>
    <dbReference type="NCBI Taxonomy" id="86668"/>
    <lineage>
        <taxon>Bacteria</taxon>
        <taxon>Bacillati</taxon>
        <taxon>Bacillota</taxon>
        <taxon>Bacilli</taxon>
        <taxon>Bacillales</taxon>
        <taxon>Bacillaceae</taxon>
        <taxon>Neobacillus</taxon>
    </lineage>
</organism>
<evidence type="ECO:0000256" key="11">
    <source>
        <dbReference type="ARBA" id="ARBA00022989"/>
    </source>
</evidence>
<evidence type="ECO:0000256" key="3">
    <source>
        <dbReference type="ARBA" id="ARBA00012438"/>
    </source>
</evidence>
<dbReference type="EMBL" id="JACCBX010000002">
    <property type="protein sequence ID" value="NYE04493.1"/>
    <property type="molecule type" value="Genomic_DNA"/>
</dbReference>
<accession>A0A852T773</accession>